<feature type="transmembrane region" description="Helical" evidence="10">
    <location>
        <begin position="230"/>
        <end position="249"/>
    </location>
</feature>
<accession>A0A5N6UQI2</accession>
<keyword evidence="4 10" id="KW-0812">Transmembrane</keyword>
<keyword evidence="6 10" id="KW-1133">Transmembrane helix</keyword>
<dbReference type="Proteomes" id="UP000326950">
    <property type="component" value="Unassembled WGS sequence"/>
</dbReference>
<keyword evidence="12" id="KW-1185">Reference proteome</keyword>
<evidence type="ECO:0000313" key="11">
    <source>
        <dbReference type="EMBL" id="KAE8160760.1"/>
    </source>
</evidence>
<keyword evidence="8 10" id="KW-0472">Membrane</keyword>
<dbReference type="GO" id="GO:0009922">
    <property type="term" value="F:fatty acid elongase activity"/>
    <property type="evidence" value="ECO:0007669"/>
    <property type="project" value="InterPro"/>
</dbReference>
<evidence type="ECO:0000256" key="5">
    <source>
        <dbReference type="ARBA" id="ARBA00022832"/>
    </source>
</evidence>
<dbReference type="Pfam" id="PF01151">
    <property type="entry name" value="ELO"/>
    <property type="match status" value="1"/>
</dbReference>
<evidence type="ECO:0000256" key="3">
    <source>
        <dbReference type="ARBA" id="ARBA00022679"/>
    </source>
</evidence>
<keyword evidence="2 10" id="KW-0444">Lipid biosynthesis</keyword>
<dbReference type="PANTHER" id="PTHR11157">
    <property type="entry name" value="FATTY ACID ACYL TRANSFERASE-RELATED"/>
    <property type="match status" value="1"/>
</dbReference>
<evidence type="ECO:0000256" key="2">
    <source>
        <dbReference type="ARBA" id="ARBA00022516"/>
    </source>
</evidence>
<dbReference type="GO" id="GO:0019367">
    <property type="term" value="P:fatty acid elongation, saturated fatty acid"/>
    <property type="evidence" value="ECO:0007669"/>
    <property type="project" value="TreeGrafter"/>
</dbReference>
<dbReference type="GO" id="GO:0005789">
    <property type="term" value="C:endoplasmic reticulum membrane"/>
    <property type="evidence" value="ECO:0007669"/>
    <property type="project" value="TreeGrafter"/>
</dbReference>
<feature type="transmembrane region" description="Helical" evidence="10">
    <location>
        <begin position="205"/>
        <end position="224"/>
    </location>
</feature>
<sequence length="360" mass="41260">MSRALSVHLGLPEARIFRFPPDPHPPLIKPASRMGFSWDRPVDIPSTVYSFSLDARLPIFTACFYISVVCVLNHLNKRRQYRPWPITRTAFFTYFAFTHNLLLSLFSAWVFVGVCRTVISSLPPQQSATYHIADVFCRFDLSENSTPHNTLLPLAVHNDGFSGAYQAKSLWESGMDYYTWMFYISKYYEIMDTLLLVVKGKKVSFLQMYHHAGAIICTWVGFLYRTPQSVVGVSLNTGIHTLMYLYYSLTTLKINVPVVMKRTLTRLQIAQFLLGALASWLYVFISYDSPIDVTLVPTEDKSDNQTYIRRGGESNAIPCMDNSGQVFALMLTTLYLMPLTQLFLRFFGRTYKLETKKKAL</sequence>
<comment type="catalytic activity">
    <reaction evidence="10">
        <text>an acyl-CoA + malonyl-CoA + H(+) = a 3-oxoacyl-CoA + CO2 + CoA</text>
        <dbReference type="Rhea" id="RHEA:50252"/>
        <dbReference type="ChEBI" id="CHEBI:15378"/>
        <dbReference type="ChEBI" id="CHEBI:16526"/>
        <dbReference type="ChEBI" id="CHEBI:57287"/>
        <dbReference type="ChEBI" id="CHEBI:57384"/>
        <dbReference type="ChEBI" id="CHEBI:58342"/>
        <dbReference type="ChEBI" id="CHEBI:90726"/>
    </reaction>
    <physiologicalReaction direction="left-to-right" evidence="10">
        <dbReference type="Rhea" id="RHEA:50253"/>
    </physiologicalReaction>
</comment>
<evidence type="ECO:0000256" key="9">
    <source>
        <dbReference type="ARBA" id="ARBA00023160"/>
    </source>
</evidence>
<gene>
    <name evidence="11" type="ORF">BDV40DRAFT_301986</name>
</gene>
<evidence type="ECO:0000256" key="4">
    <source>
        <dbReference type="ARBA" id="ARBA00022692"/>
    </source>
</evidence>
<comment type="subcellular location">
    <subcellularLocation>
        <location evidence="1">Membrane</location>
        <topology evidence="1">Multi-pass membrane protein</topology>
    </subcellularLocation>
</comment>
<proteinExistence type="inferred from homology"/>
<dbReference type="GO" id="GO:0042761">
    <property type="term" value="P:very long-chain fatty acid biosynthetic process"/>
    <property type="evidence" value="ECO:0007669"/>
    <property type="project" value="TreeGrafter"/>
</dbReference>
<dbReference type="AlphaFoldDB" id="A0A5N6UQI2"/>
<evidence type="ECO:0000256" key="10">
    <source>
        <dbReference type="RuleBase" id="RU361115"/>
    </source>
</evidence>
<feature type="transmembrane region" description="Helical" evidence="10">
    <location>
        <begin position="55"/>
        <end position="75"/>
    </location>
</feature>
<dbReference type="GO" id="GO:0034626">
    <property type="term" value="P:fatty acid elongation, polyunsaturated fatty acid"/>
    <property type="evidence" value="ECO:0007669"/>
    <property type="project" value="TreeGrafter"/>
</dbReference>
<evidence type="ECO:0000256" key="1">
    <source>
        <dbReference type="ARBA" id="ARBA00004141"/>
    </source>
</evidence>
<dbReference type="EMBL" id="ML738652">
    <property type="protein sequence ID" value="KAE8160760.1"/>
    <property type="molecule type" value="Genomic_DNA"/>
</dbReference>
<dbReference type="OrthoDB" id="10259681at2759"/>
<protein>
    <recommendedName>
        <fullName evidence="10">Elongation of fatty acids protein</fullName>
        <ecNumber evidence="10">2.3.1.-</ecNumber>
    </recommendedName>
</protein>
<name>A0A5N6UQI2_ASPTM</name>
<dbReference type="EC" id="2.3.1.-" evidence="10"/>
<feature type="transmembrane region" description="Helical" evidence="10">
    <location>
        <begin position="269"/>
        <end position="287"/>
    </location>
</feature>
<evidence type="ECO:0000256" key="7">
    <source>
        <dbReference type="ARBA" id="ARBA00023098"/>
    </source>
</evidence>
<keyword evidence="7 10" id="KW-0443">Lipid metabolism</keyword>
<reference evidence="11 12" key="1">
    <citation type="submission" date="2019-04" db="EMBL/GenBank/DDBJ databases">
        <title>Friends and foes A comparative genomics study of 23 Aspergillus species from section Flavi.</title>
        <authorList>
            <consortium name="DOE Joint Genome Institute"/>
            <person name="Kjaerbolling I."/>
            <person name="Vesth T."/>
            <person name="Frisvad J.C."/>
            <person name="Nybo J.L."/>
            <person name="Theobald S."/>
            <person name="Kildgaard S."/>
            <person name="Isbrandt T."/>
            <person name="Kuo A."/>
            <person name="Sato A."/>
            <person name="Lyhne E.K."/>
            <person name="Kogle M.E."/>
            <person name="Wiebenga A."/>
            <person name="Kun R.S."/>
            <person name="Lubbers R.J."/>
            <person name="Makela M.R."/>
            <person name="Barry K."/>
            <person name="Chovatia M."/>
            <person name="Clum A."/>
            <person name="Daum C."/>
            <person name="Haridas S."/>
            <person name="He G."/>
            <person name="LaButti K."/>
            <person name="Lipzen A."/>
            <person name="Mondo S."/>
            <person name="Riley R."/>
            <person name="Salamov A."/>
            <person name="Simmons B.A."/>
            <person name="Magnuson J.K."/>
            <person name="Henrissat B."/>
            <person name="Mortensen U.H."/>
            <person name="Larsen T.O."/>
            <person name="Devries R.P."/>
            <person name="Grigoriev I.V."/>
            <person name="Machida M."/>
            <person name="Baker S.E."/>
            <person name="Andersen M.R."/>
        </authorList>
    </citation>
    <scope>NUCLEOTIDE SEQUENCE [LARGE SCALE GENOMIC DNA]</scope>
    <source>
        <strain evidence="11 12">CBS 117626</strain>
    </source>
</reference>
<evidence type="ECO:0000313" key="12">
    <source>
        <dbReference type="Proteomes" id="UP000326950"/>
    </source>
</evidence>
<dbReference type="GO" id="GO:0030148">
    <property type="term" value="P:sphingolipid biosynthetic process"/>
    <property type="evidence" value="ECO:0007669"/>
    <property type="project" value="TreeGrafter"/>
</dbReference>
<dbReference type="GO" id="GO:0034625">
    <property type="term" value="P:fatty acid elongation, monounsaturated fatty acid"/>
    <property type="evidence" value="ECO:0007669"/>
    <property type="project" value="TreeGrafter"/>
</dbReference>
<feature type="transmembrane region" description="Helical" evidence="10">
    <location>
        <begin position="91"/>
        <end position="112"/>
    </location>
</feature>
<dbReference type="PANTHER" id="PTHR11157:SF169">
    <property type="entry name" value="ELONGATION OF FATTY ACIDS PROTEIN"/>
    <property type="match status" value="1"/>
</dbReference>
<feature type="transmembrane region" description="Helical" evidence="10">
    <location>
        <begin position="177"/>
        <end position="198"/>
    </location>
</feature>
<evidence type="ECO:0000256" key="6">
    <source>
        <dbReference type="ARBA" id="ARBA00022989"/>
    </source>
</evidence>
<keyword evidence="9 10" id="KW-0275">Fatty acid biosynthesis</keyword>
<evidence type="ECO:0000256" key="8">
    <source>
        <dbReference type="ARBA" id="ARBA00023136"/>
    </source>
</evidence>
<keyword evidence="3 10" id="KW-0808">Transferase</keyword>
<keyword evidence="5 10" id="KW-0276">Fatty acid metabolism</keyword>
<dbReference type="InterPro" id="IPR002076">
    <property type="entry name" value="ELO_fam"/>
</dbReference>
<feature type="transmembrane region" description="Helical" evidence="10">
    <location>
        <begin position="326"/>
        <end position="348"/>
    </location>
</feature>
<organism evidence="11 12">
    <name type="scientific">Aspergillus tamarii</name>
    <dbReference type="NCBI Taxonomy" id="41984"/>
    <lineage>
        <taxon>Eukaryota</taxon>
        <taxon>Fungi</taxon>
        <taxon>Dikarya</taxon>
        <taxon>Ascomycota</taxon>
        <taxon>Pezizomycotina</taxon>
        <taxon>Eurotiomycetes</taxon>
        <taxon>Eurotiomycetidae</taxon>
        <taxon>Eurotiales</taxon>
        <taxon>Aspergillaceae</taxon>
        <taxon>Aspergillus</taxon>
        <taxon>Aspergillus subgen. Circumdati</taxon>
    </lineage>
</organism>
<comment type="similarity">
    <text evidence="10">Belongs to the ELO family.</text>
</comment>